<evidence type="ECO:0000313" key="2">
    <source>
        <dbReference type="Proteomes" id="UP000011873"/>
    </source>
</evidence>
<dbReference type="Proteomes" id="UP000011873">
    <property type="component" value="Unassembled WGS sequence"/>
</dbReference>
<dbReference type="PATRIC" id="fig|1218567.3.peg.4486"/>
<name>M6BBI2_LEPBO</name>
<comment type="caution">
    <text evidence="1">The sequence shown here is derived from an EMBL/GenBank/DDBJ whole genome shotgun (WGS) entry which is preliminary data.</text>
</comment>
<dbReference type="AlphaFoldDB" id="M6BBI2"/>
<protein>
    <submittedName>
        <fullName evidence="1">Uncharacterized protein</fullName>
    </submittedName>
</protein>
<organism evidence="1 2">
    <name type="scientific">Leptospira borgpetersenii serovar Hardjo-bovis str. Sponselee</name>
    <dbReference type="NCBI Taxonomy" id="1303729"/>
    <lineage>
        <taxon>Bacteria</taxon>
        <taxon>Pseudomonadati</taxon>
        <taxon>Spirochaetota</taxon>
        <taxon>Spirochaetia</taxon>
        <taxon>Leptospirales</taxon>
        <taxon>Leptospiraceae</taxon>
        <taxon>Leptospira</taxon>
    </lineage>
</organism>
<sequence>MKFALGLISWKNEKMADKIKKERIWLFCEVFELLNLKKEIVFCCAAQQNIGKTH</sequence>
<evidence type="ECO:0000313" key="1">
    <source>
        <dbReference type="EMBL" id="EMJ77067.1"/>
    </source>
</evidence>
<reference evidence="1 2" key="1">
    <citation type="submission" date="2013-01" db="EMBL/GenBank/DDBJ databases">
        <authorList>
            <person name="Harkins D.M."/>
            <person name="Durkin A.S."/>
            <person name="Brinkac L.M."/>
            <person name="Haft D.H."/>
            <person name="Selengut J.D."/>
            <person name="Sanka R."/>
            <person name="DePew J."/>
            <person name="Purushe J."/>
            <person name="Galloway R.L."/>
            <person name="Vinetz J.M."/>
            <person name="Sutton G.G."/>
            <person name="Nierman W.C."/>
            <person name="Fouts D.E."/>
        </authorList>
    </citation>
    <scope>NUCLEOTIDE SEQUENCE [LARGE SCALE GENOMIC DNA]</scope>
    <source>
        <strain evidence="1 2">Sponselee CDC</strain>
    </source>
</reference>
<gene>
    <name evidence="1" type="ORF">LEP1GSC016_3488</name>
</gene>
<accession>M6BBI2</accession>
<proteinExistence type="predicted"/>
<dbReference type="EMBL" id="ANMU01000192">
    <property type="protein sequence ID" value="EMJ77067.1"/>
    <property type="molecule type" value="Genomic_DNA"/>
</dbReference>